<dbReference type="Gene3D" id="1.10.3720.10">
    <property type="entry name" value="MetI-like"/>
    <property type="match status" value="1"/>
</dbReference>
<gene>
    <name evidence="9" type="ORF">NZD89_00660</name>
</gene>
<dbReference type="EMBL" id="CP104067">
    <property type="protein sequence ID" value="WAH42066.1"/>
    <property type="molecule type" value="Genomic_DNA"/>
</dbReference>
<keyword evidence="4 7" id="KW-0812">Transmembrane</keyword>
<dbReference type="Proteomes" id="UP001164761">
    <property type="component" value="Chromosome"/>
</dbReference>
<dbReference type="SUPFAM" id="SSF53850">
    <property type="entry name" value="Periplasmic binding protein-like II"/>
    <property type="match status" value="1"/>
</dbReference>
<evidence type="ECO:0000256" key="6">
    <source>
        <dbReference type="ARBA" id="ARBA00023136"/>
    </source>
</evidence>
<feature type="transmembrane region" description="Helical" evidence="7">
    <location>
        <begin position="34"/>
        <end position="58"/>
    </location>
</feature>
<evidence type="ECO:0000259" key="8">
    <source>
        <dbReference type="Pfam" id="PF00528"/>
    </source>
</evidence>
<dbReference type="PANTHER" id="PTHR30193:SF37">
    <property type="entry name" value="INNER MEMBRANE ABC TRANSPORTER PERMEASE PROTEIN YCJO"/>
    <property type="match status" value="1"/>
</dbReference>
<keyword evidence="2" id="KW-0813">Transport</keyword>
<dbReference type="Pfam" id="PF00528">
    <property type="entry name" value="BPD_transp_1"/>
    <property type="match status" value="1"/>
</dbReference>
<evidence type="ECO:0000256" key="5">
    <source>
        <dbReference type="ARBA" id="ARBA00022989"/>
    </source>
</evidence>
<evidence type="ECO:0000256" key="7">
    <source>
        <dbReference type="SAM" id="Phobius"/>
    </source>
</evidence>
<dbReference type="RefSeq" id="WP_268005960.1">
    <property type="nucleotide sequence ID" value="NZ_BSUT01000001.1"/>
</dbReference>
<comment type="subcellular location">
    <subcellularLocation>
        <location evidence="1">Cell membrane</location>
        <topology evidence="1">Multi-pass membrane protein</topology>
    </subcellularLocation>
</comment>
<name>A0ABY6ZIM7_9BACL</name>
<accession>A0ABY6ZIM7</accession>
<evidence type="ECO:0000256" key="3">
    <source>
        <dbReference type="ARBA" id="ARBA00022475"/>
    </source>
</evidence>
<keyword evidence="10" id="KW-1185">Reference proteome</keyword>
<evidence type="ECO:0000256" key="4">
    <source>
        <dbReference type="ARBA" id="ARBA00022692"/>
    </source>
</evidence>
<dbReference type="PANTHER" id="PTHR30193">
    <property type="entry name" value="ABC TRANSPORTER PERMEASE PROTEIN"/>
    <property type="match status" value="1"/>
</dbReference>
<evidence type="ECO:0000313" key="10">
    <source>
        <dbReference type="Proteomes" id="UP001164761"/>
    </source>
</evidence>
<dbReference type="InterPro" id="IPR051393">
    <property type="entry name" value="ABC_transporter_permease"/>
</dbReference>
<feature type="domain" description="ABC transmembrane type-1" evidence="8">
    <location>
        <begin position="35"/>
        <end position="134"/>
    </location>
</feature>
<dbReference type="InterPro" id="IPR000515">
    <property type="entry name" value="MetI-like"/>
</dbReference>
<keyword evidence="6 7" id="KW-0472">Membrane</keyword>
<sequence>MAQKVEEMISESSMGHSSFARRHRVISSRRHTTCFYRTVFFTPYVIPLVGSGLVFTLLFNTDNGLVNHVLTHFGMKPVNWLGSSHTALISVMLVSLWQYCGYYMLIFLAGLQNVPQSLVEACQVDGANRWRKMVSEWSMMTGYLPVQKATLQQSDYQAFLKKNSQFNTALAELKYQKAAPASPQYLGVLQTVQQGLQGIFDEGKSVTQTMQQTAQQADSELNG</sequence>
<keyword evidence="3" id="KW-1003">Cell membrane</keyword>
<dbReference type="CDD" id="cd06261">
    <property type="entry name" value="TM_PBP2"/>
    <property type="match status" value="1"/>
</dbReference>
<dbReference type="InterPro" id="IPR035906">
    <property type="entry name" value="MetI-like_sf"/>
</dbReference>
<keyword evidence="5 7" id="KW-1133">Transmembrane helix</keyword>
<evidence type="ECO:0000313" key="9">
    <source>
        <dbReference type="EMBL" id="WAH42066.1"/>
    </source>
</evidence>
<dbReference type="SUPFAM" id="SSF161098">
    <property type="entry name" value="MetI-like"/>
    <property type="match status" value="1"/>
</dbReference>
<evidence type="ECO:0000256" key="2">
    <source>
        <dbReference type="ARBA" id="ARBA00022448"/>
    </source>
</evidence>
<evidence type="ECO:0000256" key="1">
    <source>
        <dbReference type="ARBA" id="ARBA00004651"/>
    </source>
</evidence>
<reference evidence="9" key="1">
    <citation type="submission" date="2022-08" db="EMBL/GenBank/DDBJ databases">
        <title>Alicyclobacillus fastidiosus DSM 17978, complete genome.</title>
        <authorList>
            <person name="Wang Q."/>
            <person name="Cai R."/>
            <person name="Wang Z."/>
        </authorList>
    </citation>
    <scope>NUCLEOTIDE SEQUENCE</scope>
    <source>
        <strain evidence="9">DSM 17978</strain>
    </source>
</reference>
<protein>
    <submittedName>
        <fullName evidence="9">ABC transporter permease subunit</fullName>
    </submittedName>
</protein>
<organism evidence="9 10">
    <name type="scientific">Alicyclobacillus fastidiosus</name>
    <dbReference type="NCBI Taxonomy" id="392011"/>
    <lineage>
        <taxon>Bacteria</taxon>
        <taxon>Bacillati</taxon>
        <taxon>Bacillota</taxon>
        <taxon>Bacilli</taxon>
        <taxon>Bacillales</taxon>
        <taxon>Alicyclobacillaceae</taxon>
        <taxon>Alicyclobacillus</taxon>
    </lineage>
</organism>
<proteinExistence type="predicted"/>
<dbReference type="Gene3D" id="3.40.190.10">
    <property type="entry name" value="Periplasmic binding protein-like II"/>
    <property type="match status" value="2"/>
</dbReference>